<protein>
    <submittedName>
        <fullName evidence="2">Uncharacterized protein</fullName>
    </submittedName>
</protein>
<dbReference type="EMBL" id="QYUJ01000008">
    <property type="protein sequence ID" value="RJF74913.1"/>
    <property type="molecule type" value="Genomic_DNA"/>
</dbReference>
<evidence type="ECO:0000313" key="3">
    <source>
        <dbReference type="Proteomes" id="UP000286287"/>
    </source>
</evidence>
<name>A0A418VFN8_9DEIO</name>
<evidence type="ECO:0000256" key="1">
    <source>
        <dbReference type="SAM" id="MobiDB-lite"/>
    </source>
</evidence>
<accession>A0A418VFN8</accession>
<feature type="region of interest" description="Disordered" evidence="1">
    <location>
        <begin position="486"/>
        <end position="505"/>
    </location>
</feature>
<feature type="compositionally biased region" description="Basic and acidic residues" evidence="1">
    <location>
        <begin position="397"/>
        <end position="412"/>
    </location>
</feature>
<comment type="caution">
    <text evidence="2">The sequence shown here is derived from an EMBL/GenBank/DDBJ whole genome shotgun (WGS) entry which is preliminary data.</text>
</comment>
<keyword evidence="3" id="KW-1185">Reference proteome</keyword>
<gene>
    <name evidence="2" type="ORF">D3875_02655</name>
</gene>
<proteinExistence type="predicted"/>
<organism evidence="2 3">
    <name type="scientific">Deinococcus cavernae</name>
    <dbReference type="NCBI Taxonomy" id="2320857"/>
    <lineage>
        <taxon>Bacteria</taxon>
        <taxon>Thermotogati</taxon>
        <taxon>Deinococcota</taxon>
        <taxon>Deinococci</taxon>
        <taxon>Deinococcales</taxon>
        <taxon>Deinococcaceae</taxon>
        <taxon>Deinococcus</taxon>
    </lineage>
</organism>
<reference evidence="2 3" key="1">
    <citation type="submission" date="2018-09" db="EMBL/GenBank/DDBJ databases">
        <authorList>
            <person name="Zhu H."/>
        </authorList>
    </citation>
    <scope>NUCLEOTIDE SEQUENCE [LARGE SCALE GENOMIC DNA]</scope>
    <source>
        <strain evidence="2 3">K2S05-167</strain>
    </source>
</reference>
<dbReference type="RefSeq" id="WP_119760858.1">
    <property type="nucleotide sequence ID" value="NZ_QYUJ01000008.1"/>
</dbReference>
<sequence length="527" mass="57383">MNRNKLEGLWLPRKDIDDWEVSIGGTVYRRSAPGPVSSCRVQLDSIGCLTSGSITLKKPGSIPRPFEQQVLVSVKSRSRGWIPVCLGCLPPAKPDAPQEWTLELQPGEVKNLDGYFDGSLIGYVAGVDGAEANAWTETNRAVVDRVLKANPSASIGVDWAGEVILATPESGSPAFVSRAHFFDWKMQPEVVLPYATESRWDGGKGWAKGEYLGIPRPPCTPRKALDAGQVEFKNTVSPLGPPLLARRELIQDLDGEEGFTQRDVAWDMAAPMTSEVRAAEYALVSVYDLQTWFEQSALAAQDFDEITKLEGEVVTNQGAYDLALEALGPDDPVTQQAAADLADSQNQLRLSRRYNRDIQSGYEPLSALVSYGFVGLDLGDGVVTGLTMWISTEPWDDHAAGPRLEPDEHNPDPNRPLDGPIEGVEGGSLAHPFASPNTLLVGQSALMELTQASAGQPWQTGSVTIPESYFRSPLSAALARAMDEKWRQSYDPEPPPEDEKPPSASWGGRWYFHVAAWWSAVQPAASS</sequence>
<evidence type="ECO:0000313" key="2">
    <source>
        <dbReference type="EMBL" id="RJF74913.1"/>
    </source>
</evidence>
<dbReference type="AlphaFoldDB" id="A0A418VFN8"/>
<dbReference type="Proteomes" id="UP000286287">
    <property type="component" value="Unassembled WGS sequence"/>
</dbReference>
<feature type="region of interest" description="Disordered" evidence="1">
    <location>
        <begin position="397"/>
        <end position="417"/>
    </location>
</feature>
<dbReference type="OrthoDB" id="9959387at2"/>